<dbReference type="Gene3D" id="1.10.510.10">
    <property type="entry name" value="Transferase(Phosphotransferase) domain 1"/>
    <property type="match status" value="1"/>
</dbReference>
<evidence type="ECO:0000256" key="5">
    <source>
        <dbReference type="ARBA" id="ARBA00022741"/>
    </source>
</evidence>
<dbReference type="PANTHER" id="PTHR22984">
    <property type="entry name" value="SERINE/THREONINE-PROTEIN KINASE PIM"/>
    <property type="match status" value="1"/>
</dbReference>
<dbReference type="GeneTree" id="ENSGT00950000182996"/>
<proteinExistence type="inferred from homology"/>
<evidence type="ECO:0000313" key="14">
    <source>
        <dbReference type="Ensembl" id="ENSDLAP00005056109.2"/>
    </source>
</evidence>
<dbReference type="SMART" id="SM00220">
    <property type="entry name" value="S_TKc"/>
    <property type="match status" value="1"/>
</dbReference>
<dbReference type="InterPro" id="IPR000719">
    <property type="entry name" value="Prot_kinase_dom"/>
</dbReference>
<dbReference type="PROSITE" id="PS00107">
    <property type="entry name" value="PROTEIN_KINASE_ATP"/>
    <property type="match status" value="1"/>
</dbReference>
<dbReference type="SUPFAM" id="SSF56112">
    <property type="entry name" value="Protein kinase-like (PK-like)"/>
    <property type="match status" value="1"/>
</dbReference>
<dbReference type="GO" id="GO:0005524">
    <property type="term" value="F:ATP binding"/>
    <property type="evidence" value="ECO:0007669"/>
    <property type="project" value="UniProtKB-UniRule"/>
</dbReference>
<feature type="compositionally biased region" description="Basic and acidic residues" evidence="12">
    <location>
        <begin position="106"/>
        <end position="122"/>
    </location>
</feature>
<reference evidence="14" key="2">
    <citation type="submission" date="2025-09" db="UniProtKB">
        <authorList>
            <consortium name="Ensembl"/>
        </authorList>
    </citation>
    <scope>IDENTIFICATION</scope>
</reference>
<evidence type="ECO:0000256" key="4">
    <source>
        <dbReference type="ARBA" id="ARBA00022679"/>
    </source>
</evidence>
<dbReference type="InterPro" id="IPR011009">
    <property type="entry name" value="Kinase-like_dom_sf"/>
</dbReference>
<dbReference type="PANTHER" id="PTHR22984:SF11">
    <property type="entry name" value="AURORA KINASE-RELATED"/>
    <property type="match status" value="1"/>
</dbReference>
<dbReference type="EC" id="2.7.11.1" evidence="2"/>
<sequence length="413" mass="45736">MRPSPTFLVASALIYGFLYSDVTTHLSLRKRKRTDSDDAGSPKKKILITSNDTSWYSMEDTVQRGKRKASEDGEAPKKKFRCRDSTSTTKSSAEVRNTSSDGNGGDVERQDSTSSTEEERIYELSSSANTNKADFREKYCQLAPIGSGGFGSVYKGYRRSDRLPVAIKHIPCRKVMTERVTCNGREFSIILEVAFMLKAAGLPGGPVGQSAVVSLLDWYILDNKLILVMERPILSRDLDTYLRIRGGSLGELEAKMILRQLVDAAIHMHSKGVFHRDIKLKNVLVQLDSGLPRVRIIDFGCASFSTETSFSSFCGTRAFFPPEWSELDAYWAHPTTVWQLGAIFYSLLSGHPRFTTSDFVGNHIPINSALSSDVKVLLYMCLVSDPCMRATLGDLQGHPALSGTNFPSAPGRM</sequence>
<dbReference type="InterPro" id="IPR051138">
    <property type="entry name" value="PIM_Ser/Thr_kinase"/>
</dbReference>
<dbReference type="Pfam" id="PF00069">
    <property type="entry name" value="Pkinase"/>
    <property type="match status" value="1"/>
</dbReference>
<keyword evidence="4" id="KW-0808">Transferase</keyword>
<dbReference type="GO" id="GO:0007346">
    <property type="term" value="P:regulation of mitotic cell cycle"/>
    <property type="evidence" value="ECO:0007669"/>
    <property type="project" value="TreeGrafter"/>
</dbReference>
<dbReference type="PROSITE" id="PS00108">
    <property type="entry name" value="PROTEIN_KINASE_ST"/>
    <property type="match status" value="1"/>
</dbReference>
<dbReference type="GO" id="GO:0004674">
    <property type="term" value="F:protein serine/threonine kinase activity"/>
    <property type="evidence" value="ECO:0007669"/>
    <property type="project" value="UniProtKB-KW"/>
</dbReference>
<keyword evidence="6" id="KW-0418">Kinase</keyword>
<comment type="similarity">
    <text evidence="1">Belongs to the protein kinase superfamily. CAMK Ser/Thr protein kinase family. PIM subfamily.</text>
</comment>
<keyword evidence="7 10" id="KW-0067">ATP-binding</keyword>
<dbReference type="GO" id="GO:0043066">
    <property type="term" value="P:negative regulation of apoptotic process"/>
    <property type="evidence" value="ECO:0007669"/>
    <property type="project" value="TreeGrafter"/>
</dbReference>
<dbReference type="GO" id="GO:0005737">
    <property type="term" value="C:cytoplasm"/>
    <property type="evidence" value="ECO:0007669"/>
    <property type="project" value="TreeGrafter"/>
</dbReference>
<feature type="compositionally biased region" description="Basic and acidic residues" evidence="12">
    <location>
        <begin position="68"/>
        <end position="77"/>
    </location>
</feature>
<dbReference type="InterPro" id="IPR017441">
    <property type="entry name" value="Protein_kinase_ATP_BS"/>
</dbReference>
<protein>
    <recommendedName>
        <fullName evidence="2">non-specific serine/threonine protein kinase</fullName>
        <ecNumber evidence="2">2.7.11.1</ecNumber>
    </recommendedName>
</protein>
<dbReference type="Proteomes" id="UP000694389">
    <property type="component" value="Unassembled WGS sequence"/>
</dbReference>
<reference evidence="14" key="1">
    <citation type="submission" date="2025-08" db="UniProtKB">
        <authorList>
            <consortium name="Ensembl"/>
        </authorList>
    </citation>
    <scope>IDENTIFICATION</scope>
</reference>
<dbReference type="Gene3D" id="3.30.200.20">
    <property type="entry name" value="Phosphorylase Kinase, domain 1"/>
    <property type="match status" value="1"/>
</dbReference>
<comment type="catalytic activity">
    <reaction evidence="9">
        <text>L-seryl-[protein] + ATP = O-phospho-L-seryl-[protein] + ADP + H(+)</text>
        <dbReference type="Rhea" id="RHEA:17989"/>
        <dbReference type="Rhea" id="RHEA-COMP:9863"/>
        <dbReference type="Rhea" id="RHEA-COMP:11604"/>
        <dbReference type="ChEBI" id="CHEBI:15378"/>
        <dbReference type="ChEBI" id="CHEBI:29999"/>
        <dbReference type="ChEBI" id="CHEBI:30616"/>
        <dbReference type="ChEBI" id="CHEBI:83421"/>
        <dbReference type="ChEBI" id="CHEBI:456216"/>
        <dbReference type="EC" id="2.7.11.1"/>
    </reaction>
</comment>
<evidence type="ECO:0000256" key="10">
    <source>
        <dbReference type="PROSITE-ProRule" id="PRU10141"/>
    </source>
</evidence>
<dbReference type="Ensembl" id="ENSDLAT00005059554.2">
    <property type="protein sequence ID" value="ENSDLAP00005056109.2"/>
    <property type="gene ID" value="ENSDLAG00005023865.2"/>
</dbReference>
<name>A0A8C4ID92_DICLA</name>
<evidence type="ECO:0000259" key="13">
    <source>
        <dbReference type="PROSITE" id="PS50011"/>
    </source>
</evidence>
<evidence type="ECO:0000256" key="6">
    <source>
        <dbReference type="ARBA" id="ARBA00022777"/>
    </source>
</evidence>
<dbReference type="PROSITE" id="PS50011">
    <property type="entry name" value="PROTEIN_KINASE_DOM"/>
    <property type="match status" value="1"/>
</dbReference>
<keyword evidence="15" id="KW-1185">Reference proteome</keyword>
<evidence type="ECO:0000256" key="3">
    <source>
        <dbReference type="ARBA" id="ARBA00022527"/>
    </source>
</evidence>
<keyword evidence="5 10" id="KW-0547">Nucleotide-binding</keyword>
<dbReference type="FunFam" id="3.30.200.20:FF:000475">
    <property type="entry name" value="Serine/threonine-protein kinase"/>
    <property type="match status" value="1"/>
</dbReference>
<organism evidence="14 15">
    <name type="scientific">Dicentrarchus labrax</name>
    <name type="common">European seabass</name>
    <name type="synonym">Morone labrax</name>
    <dbReference type="NCBI Taxonomy" id="13489"/>
    <lineage>
        <taxon>Eukaryota</taxon>
        <taxon>Metazoa</taxon>
        <taxon>Chordata</taxon>
        <taxon>Craniata</taxon>
        <taxon>Vertebrata</taxon>
        <taxon>Euteleostomi</taxon>
        <taxon>Actinopterygii</taxon>
        <taxon>Neopterygii</taxon>
        <taxon>Teleostei</taxon>
        <taxon>Neoteleostei</taxon>
        <taxon>Acanthomorphata</taxon>
        <taxon>Eupercaria</taxon>
        <taxon>Moronidae</taxon>
        <taxon>Dicentrarchus</taxon>
    </lineage>
</organism>
<keyword evidence="3 11" id="KW-0723">Serine/threonine-protein kinase</keyword>
<evidence type="ECO:0000256" key="12">
    <source>
        <dbReference type="SAM" id="MobiDB-lite"/>
    </source>
</evidence>
<evidence type="ECO:0000256" key="11">
    <source>
        <dbReference type="RuleBase" id="RU000304"/>
    </source>
</evidence>
<accession>A0A8C4ID92</accession>
<evidence type="ECO:0000256" key="7">
    <source>
        <dbReference type="ARBA" id="ARBA00022840"/>
    </source>
</evidence>
<evidence type="ECO:0000256" key="8">
    <source>
        <dbReference type="ARBA" id="ARBA00047899"/>
    </source>
</evidence>
<comment type="catalytic activity">
    <reaction evidence="8">
        <text>L-threonyl-[protein] + ATP = O-phospho-L-threonyl-[protein] + ADP + H(+)</text>
        <dbReference type="Rhea" id="RHEA:46608"/>
        <dbReference type="Rhea" id="RHEA-COMP:11060"/>
        <dbReference type="Rhea" id="RHEA-COMP:11605"/>
        <dbReference type="ChEBI" id="CHEBI:15378"/>
        <dbReference type="ChEBI" id="CHEBI:30013"/>
        <dbReference type="ChEBI" id="CHEBI:30616"/>
        <dbReference type="ChEBI" id="CHEBI:61977"/>
        <dbReference type="ChEBI" id="CHEBI:456216"/>
        <dbReference type="EC" id="2.7.11.1"/>
    </reaction>
</comment>
<evidence type="ECO:0000256" key="1">
    <source>
        <dbReference type="ARBA" id="ARBA00005505"/>
    </source>
</evidence>
<feature type="region of interest" description="Disordered" evidence="12">
    <location>
        <begin position="58"/>
        <end position="125"/>
    </location>
</feature>
<feature type="binding site" evidence="10">
    <location>
        <position position="168"/>
    </location>
    <ligand>
        <name>ATP</name>
        <dbReference type="ChEBI" id="CHEBI:30616"/>
    </ligand>
</feature>
<dbReference type="AlphaFoldDB" id="A0A8C4ID92"/>
<dbReference type="InterPro" id="IPR008271">
    <property type="entry name" value="Ser/Thr_kinase_AS"/>
</dbReference>
<evidence type="ECO:0000256" key="2">
    <source>
        <dbReference type="ARBA" id="ARBA00012513"/>
    </source>
</evidence>
<evidence type="ECO:0000256" key="9">
    <source>
        <dbReference type="ARBA" id="ARBA00048679"/>
    </source>
</evidence>
<feature type="domain" description="Protein kinase" evidence="13">
    <location>
        <begin position="139"/>
        <end position="401"/>
    </location>
</feature>
<feature type="compositionally biased region" description="Polar residues" evidence="12">
    <location>
        <begin position="85"/>
        <end position="101"/>
    </location>
</feature>
<evidence type="ECO:0000313" key="15">
    <source>
        <dbReference type="Proteomes" id="UP000694389"/>
    </source>
</evidence>